<evidence type="ECO:0000256" key="2">
    <source>
        <dbReference type="ARBA" id="ARBA00022475"/>
    </source>
</evidence>
<dbReference type="OrthoDB" id="158672at2759"/>
<dbReference type="GO" id="GO:0036376">
    <property type="term" value="P:sodium ion export across plasma membrane"/>
    <property type="evidence" value="ECO:0007669"/>
    <property type="project" value="TreeGrafter"/>
</dbReference>
<dbReference type="AlphaFoldDB" id="A0A4P9VTZ3"/>
<sequence>MDIEKQASKSSVEADLKSPDKPARRDSEPGIAIQYRTLSLHVDRPATNKKKRGNGKVDPTEDISDINVHLLRVEDVFTRYSTHPTLGLESAALERKRNDPKNIISPPPAQYWRKIVTYLFGGFNFLMWIAFIVTILSYKPLGEPNPQILNLGVAILLIAVIIISATFYALVDFNASKIMASIRGLVAEEAIVIRNGVKQEIKAEDVTVGDLVVLSLGQRVPADLRLVEVSSDLKFDRALLTGERLVGRDSDASPFPTVVRFFEMV</sequence>
<keyword evidence="7" id="KW-1185">Reference proteome</keyword>
<comment type="subcellular location">
    <subcellularLocation>
        <location evidence="1">Cell membrane</location>
        <topology evidence="1">Multi-pass membrane protein</topology>
    </subcellularLocation>
</comment>
<dbReference type="Pfam" id="PF00690">
    <property type="entry name" value="Cation_ATPase_N"/>
    <property type="match status" value="1"/>
</dbReference>
<dbReference type="SUPFAM" id="SSF81665">
    <property type="entry name" value="Calcium ATPase, transmembrane domain M"/>
    <property type="match status" value="1"/>
</dbReference>
<organism evidence="6 7">
    <name type="scientific">Blyttiomyces helicus</name>
    <dbReference type="NCBI Taxonomy" id="388810"/>
    <lineage>
        <taxon>Eukaryota</taxon>
        <taxon>Fungi</taxon>
        <taxon>Fungi incertae sedis</taxon>
        <taxon>Chytridiomycota</taxon>
        <taxon>Chytridiomycota incertae sedis</taxon>
        <taxon>Chytridiomycetes</taxon>
        <taxon>Chytridiomycetes incertae sedis</taxon>
        <taxon>Blyttiomyces</taxon>
    </lineage>
</organism>
<dbReference type="InterPro" id="IPR059000">
    <property type="entry name" value="ATPase_P-type_domA"/>
</dbReference>
<evidence type="ECO:0000313" key="6">
    <source>
        <dbReference type="EMBL" id="RKO83014.1"/>
    </source>
</evidence>
<dbReference type="Pfam" id="PF00122">
    <property type="entry name" value="E1-E2_ATPase"/>
    <property type="match status" value="1"/>
</dbReference>
<name>A0A4P9VTZ3_9FUNG</name>
<dbReference type="PANTHER" id="PTHR43294:SF21">
    <property type="entry name" value="CATION TRANSPORTING ATPASE"/>
    <property type="match status" value="1"/>
</dbReference>
<feature type="domain" description="Cation-transporting P-type ATPase N-terminal" evidence="5">
    <location>
        <begin position="67"/>
        <end position="139"/>
    </location>
</feature>
<proteinExistence type="predicted"/>
<evidence type="ECO:0000256" key="4">
    <source>
        <dbReference type="SAM" id="Phobius"/>
    </source>
</evidence>
<feature type="transmembrane region" description="Helical" evidence="4">
    <location>
        <begin position="115"/>
        <end position="136"/>
    </location>
</feature>
<evidence type="ECO:0000256" key="3">
    <source>
        <dbReference type="SAM" id="MobiDB-lite"/>
    </source>
</evidence>
<feature type="region of interest" description="Disordered" evidence="3">
    <location>
        <begin position="1"/>
        <end position="31"/>
    </location>
</feature>
<dbReference type="GO" id="GO:0006883">
    <property type="term" value="P:intracellular sodium ion homeostasis"/>
    <property type="evidence" value="ECO:0007669"/>
    <property type="project" value="TreeGrafter"/>
</dbReference>
<dbReference type="GO" id="GO:0005391">
    <property type="term" value="F:P-type sodium:potassium-exchanging transporter activity"/>
    <property type="evidence" value="ECO:0007669"/>
    <property type="project" value="TreeGrafter"/>
</dbReference>
<evidence type="ECO:0000313" key="7">
    <source>
        <dbReference type="Proteomes" id="UP000269721"/>
    </source>
</evidence>
<dbReference type="GO" id="GO:1990573">
    <property type="term" value="P:potassium ion import across plasma membrane"/>
    <property type="evidence" value="ECO:0007669"/>
    <property type="project" value="TreeGrafter"/>
</dbReference>
<feature type="compositionally biased region" description="Basic and acidic residues" evidence="3">
    <location>
        <begin position="1"/>
        <end position="28"/>
    </location>
</feature>
<evidence type="ECO:0000256" key="1">
    <source>
        <dbReference type="ARBA" id="ARBA00004651"/>
    </source>
</evidence>
<gene>
    <name evidence="6" type="ORF">BDK51DRAFT_45295</name>
</gene>
<dbReference type="InterPro" id="IPR004014">
    <property type="entry name" value="ATPase_P-typ_cation-transptr_N"/>
</dbReference>
<dbReference type="SUPFAM" id="SSF81653">
    <property type="entry name" value="Calcium ATPase, transduction domain A"/>
    <property type="match status" value="1"/>
</dbReference>
<feature type="transmembrane region" description="Helical" evidence="4">
    <location>
        <begin position="148"/>
        <end position="171"/>
    </location>
</feature>
<dbReference type="InterPro" id="IPR008250">
    <property type="entry name" value="ATPase_P-typ_transduc_dom_A_sf"/>
</dbReference>
<protein>
    <submittedName>
        <fullName evidence="6">E1-E2 ATPase-domain-containing protein</fullName>
    </submittedName>
</protein>
<dbReference type="Proteomes" id="UP000269721">
    <property type="component" value="Unassembled WGS sequence"/>
</dbReference>
<dbReference type="GO" id="GO:0005886">
    <property type="term" value="C:plasma membrane"/>
    <property type="evidence" value="ECO:0007669"/>
    <property type="project" value="UniProtKB-SubCell"/>
</dbReference>
<dbReference type="PANTHER" id="PTHR43294">
    <property type="entry name" value="SODIUM/POTASSIUM-TRANSPORTING ATPASE SUBUNIT ALPHA"/>
    <property type="match status" value="1"/>
</dbReference>
<accession>A0A4P9VTZ3</accession>
<dbReference type="EMBL" id="ML001777">
    <property type="protein sequence ID" value="RKO83014.1"/>
    <property type="molecule type" value="Genomic_DNA"/>
</dbReference>
<dbReference type="GO" id="GO:0030007">
    <property type="term" value="P:intracellular potassium ion homeostasis"/>
    <property type="evidence" value="ECO:0007669"/>
    <property type="project" value="TreeGrafter"/>
</dbReference>
<dbReference type="GO" id="GO:1902600">
    <property type="term" value="P:proton transmembrane transport"/>
    <property type="evidence" value="ECO:0007669"/>
    <property type="project" value="TreeGrafter"/>
</dbReference>
<dbReference type="InterPro" id="IPR023298">
    <property type="entry name" value="ATPase_P-typ_TM_dom_sf"/>
</dbReference>
<dbReference type="Gene3D" id="2.70.150.10">
    <property type="entry name" value="Calcium-transporting ATPase, cytoplasmic transduction domain A"/>
    <property type="match status" value="1"/>
</dbReference>
<keyword evidence="2" id="KW-1003">Cell membrane</keyword>
<dbReference type="InterPro" id="IPR050510">
    <property type="entry name" value="Cation_transp_ATPase_P-type"/>
</dbReference>
<dbReference type="Gene3D" id="1.20.1110.10">
    <property type="entry name" value="Calcium-transporting ATPase, transmembrane domain"/>
    <property type="match status" value="1"/>
</dbReference>
<keyword evidence="4" id="KW-0472">Membrane</keyword>
<keyword evidence="4" id="KW-0812">Transmembrane</keyword>
<dbReference type="SMART" id="SM00831">
    <property type="entry name" value="Cation_ATPase_N"/>
    <property type="match status" value="1"/>
</dbReference>
<reference evidence="7" key="1">
    <citation type="journal article" date="2018" name="Nat. Microbiol.">
        <title>Leveraging single-cell genomics to expand the fungal tree of life.</title>
        <authorList>
            <person name="Ahrendt S.R."/>
            <person name="Quandt C.A."/>
            <person name="Ciobanu D."/>
            <person name="Clum A."/>
            <person name="Salamov A."/>
            <person name="Andreopoulos B."/>
            <person name="Cheng J.F."/>
            <person name="Woyke T."/>
            <person name="Pelin A."/>
            <person name="Henrissat B."/>
            <person name="Reynolds N.K."/>
            <person name="Benny G.L."/>
            <person name="Smith M.E."/>
            <person name="James T.Y."/>
            <person name="Grigoriev I.V."/>
        </authorList>
    </citation>
    <scope>NUCLEOTIDE SEQUENCE [LARGE SCALE GENOMIC DNA]</scope>
</reference>
<keyword evidence="4" id="KW-1133">Transmembrane helix</keyword>
<evidence type="ECO:0000259" key="5">
    <source>
        <dbReference type="SMART" id="SM00831"/>
    </source>
</evidence>